<reference evidence="1 2" key="1">
    <citation type="journal article" date="2019" name="Sci. Rep.">
        <title>Orb-weaving spider Araneus ventricosus genome elucidates the spidroin gene catalogue.</title>
        <authorList>
            <person name="Kono N."/>
            <person name="Nakamura H."/>
            <person name="Ohtoshi R."/>
            <person name="Moran D.A.P."/>
            <person name="Shinohara A."/>
            <person name="Yoshida Y."/>
            <person name="Fujiwara M."/>
            <person name="Mori M."/>
            <person name="Tomita M."/>
            <person name="Arakawa K."/>
        </authorList>
    </citation>
    <scope>NUCLEOTIDE SEQUENCE [LARGE SCALE GENOMIC DNA]</scope>
</reference>
<evidence type="ECO:0000313" key="2">
    <source>
        <dbReference type="Proteomes" id="UP000499080"/>
    </source>
</evidence>
<dbReference type="EMBL" id="BGPR01000059">
    <property type="protein sequence ID" value="GBL88363.1"/>
    <property type="molecule type" value="Genomic_DNA"/>
</dbReference>
<gene>
    <name evidence="1" type="ORF">AVEN_103023_1</name>
</gene>
<name>A0A4Y2B8H2_ARAVE</name>
<protein>
    <submittedName>
        <fullName evidence="1">Uncharacterized protein</fullName>
    </submittedName>
</protein>
<keyword evidence="2" id="KW-1185">Reference proteome</keyword>
<accession>A0A4Y2B8H2</accession>
<dbReference type="Proteomes" id="UP000499080">
    <property type="component" value="Unassembled WGS sequence"/>
</dbReference>
<dbReference type="AlphaFoldDB" id="A0A4Y2B8H2"/>
<comment type="caution">
    <text evidence="1">The sequence shown here is derived from an EMBL/GenBank/DDBJ whole genome shotgun (WGS) entry which is preliminary data.</text>
</comment>
<proteinExistence type="predicted"/>
<evidence type="ECO:0000313" key="1">
    <source>
        <dbReference type="EMBL" id="GBL88363.1"/>
    </source>
</evidence>
<organism evidence="1 2">
    <name type="scientific">Araneus ventricosus</name>
    <name type="common">Orbweaver spider</name>
    <name type="synonym">Epeira ventricosa</name>
    <dbReference type="NCBI Taxonomy" id="182803"/>
    <lineage>
        <taxon>Eukaryota</taxon>
        <taxon>Metazoa</taxon>
        <taxon>Ecdysozoa</taxon>
        <taxon>Arthropoda</taxon>
        <taxon>Chelicerata</taxon>
        <taxon>Arachnida</taxon>
        <taxon>Araneae</taxon>
        <taxon>Araneomorphae</taxon>
        <taxon>Entelegynae</taxon>
        <taxon>Araneoidea</taxon>
        <taxon>Araneidae</taxon>
        <taxon>Araneus</taxon>
    </lineage>
</organism>
<sequence>MWSSQPHHYYRTLQWKREHNRSTFDPHNLGSLWSRDGASGVSRDGVTSKFLYPFTQQVIKLFETVIITPSPWTVFGAPCRRDPAPPPSRADCNSPLIRRDLVKVMSHFQRGMFEEGNEAFGPWSDGT</sequence>